<evidence type="ECO:0000313" key="2">
    <source>
        <dbReference type="EMBL" id="CAK99429.1"/>
    </source>
</evidence>
<accession>Q14M21</accession>
<feature type="transmembrane region" description="Helical" evidence="1">
    <location>
        <begin position="54"/>
        <end position="79"/>
    </location>
</feature>
<protein>
    <submittedName>
        <fullName evidence="2">Plectrovirus SVGII3 orf 10 transmembrane protein</fullName>
    </submittedName>
</protein>
<evidence type="ECO:0000256" key="1">
    <source>
        <dbReference type="SAM" id="Phobius"/>
    </source>
</evidence>
<name>Q14M21_SPICI</name>
<gene>
    <name evidence="2" type="primary">orf10</name>
    <name evidence="2" type="ORF">SPICI13_002</name>
</gene>
<proteinExistence type="predicted"/>
<keyword evidence="1" id="KW-1133">Transmembrane helix</keyword>
<reference evidence="2" key="1">
    <citation type="journal article" date="2010" name="Appl. Environ. Microbiol.">
        <title>Partial chromosome sequence of Spiroplasma citri reveals extensive viral invasion and important gene decay.</title>
        <authorList>
            <person name="Carle P."/>
            <person name="Saillard C."/>
            <person name="Carrere N."/>
            <person name="Carrere S."/>
            <person name="Duret S."/>
            <person name="Eveillard S."/>
            <person name="Gaurivaud P."/>
            <person name="Gourgues G."/>
            <person name="Gouzy J."/>
            <person name="Salar P."/>
            <person name="Verdin E."/>
            <person name="Breton M."/>
            <person name="Blanchard A."/>
            <person name="Laigret F."/>
            <person name="Bove J.M."/>
            <person name="Renaudin J."/>
            <person name="Foissac X."/>
        </authorList>
    </citation>
    <scope>NUCLEOTIDE SEQUENCE</scope>
    <source>
        <strain evidence="2">GII3-3X</strain>
    </source>
</reference>
<dbReference type="EMBL" id="AM285314">
    <property type="protein sequence ID" value="CAK99429.1"/>
    <property type="molecule type" value="Genomic_DNA"/>
</dbReference>
<dbReference type="AlphaFoldDB" id="Q14M21"/>
<keyword evidence="1" id="KW-0472">Membrane</keyword>
<organism evidence="2">
    <name type="scientific">Spiroplasma citri</name>
    <dbReference type="NCBI Taxonomy" id="2133"/>
    <lineage>
        <taxon>Bacteria</taxon>
        <taxon>Bacillati</taxon>
        <taxon>Mycoplasmatota</taxon>
        <taxon>Mollicutes</taxon>
        <taxon>Entomoplasmatales</taxon>
        <taxon>Spiroplasmataceae</taxon>
        <taxon>Spiroplasma</taxon>
    </lineage>
</organism>
<keyword evidence="1 2" id="KW-0812">Transmembrane</keyword>
<sequence>MTNSLEKDLFQEIVITDYEQAMAGFLFLTQKIKTVVQEKLAIGNNNVGSSIDNITYSVIMIGVWLVVFFLIWLSIFILYKTIRLVV</sequence>